<dbReference type="PANTHER" id="PTHR10543">
    <property type="entry name" value="BETA-CAROTENE DIOXYGENASE"/>
    <property type="match status" value="1"/>
</dbReference>
<keyword evidence="3 5" id="KW-0560">Oxidoreductase</keyword>
<dbReference type="EMBL" id="JAVREN010000056">
    <property type="protein sequence ID" value="MDT0310132.1"/>
    <property type="molecule type" value="Genomic_DNA"/>
</dbReference>
<keyword evidence="5" id="KW-0223">Dioxygenase</keyword>
<dbReference type="Proteomes" id="UP001183388">
    <property type="component" value="Unassembled WGS sequence"/>
</dbReference>
<name>A0ABU2LFW3_9ACTN</name>
<keyword evidence="4 5" id="KW-0408">Iron</keyword>
<comment type="cofactor">
    <cofactor evidence="5">
        <name>Fe(2+)</name>
        <dbReference type="ChEBI" id="CHEBI:29033"/>
    </cofactor>
    <text evidence="5">Binds 1 Fe(2+) ion per subunit.</text>
</comment>
<dbReference type="EC" id="1.13.11.-" evidence="5"/>
<sequence>MEVYMDEIQLGGISAVPATDEFARWCAPQENEVSVDALAVEGQVPEWLTGTLVRNGPAHWGTGPRAARHLLDGLAMLHKFAFTEGRVSYANRFLRTKAYQSLREDGRIGYREFASDPCRKLTQPIATLFDPRYTDNASVNVIRLGDRLVALTETPLPVAFDPETLETLGVAYDPPGRGVFSPTGHPHFDRAGSMISTQVHFGLRSSYRVYRQTPTGFRQVAKVPVARPSYLHSFALTERHIVVVESPFRVNPLELAAGRKPFIQNYRWRPDQPTTFLVLDRHTGELKGRWESEAMFFFHTVNAYDDPGGEIVVDLCGYSDPSLIDSLYLDALSVRGTPIPTATFHRYRLGASGRTRRETPSQEAFEWPGINYGADNARPYRYAYGSGAVETGAGPVTTITKLDVTDGTTAHWHQPGCLTGEPVFVPAPGRGAEDAGVVLAVVFEPERDASFLLVLDARDLGELARAHAPHRMPFGFHGNFFPDPAPGESAVAS</sequence>
<accession>A0ABU2LFW3</accession>
<comment type="similarity">
    <text evidence="1 5">Belongs to the carotenoid oxygenase family.</text>
</comment>
<dbReference type="PANTHER" id="PTHR10543:SF24">
    <property type="entry name" value="CAROTENOID ISOMEROOXYGENASE"/>
    <property type="match status" value="1"/>
</dbReference>
<reference evidence="7" key="1">
    <citation type="submission" date="2023-07" db="EMBL/GenBank/DDBJ databases">
        <title>30 novel species of actinomycetes from the DSMZ collection.</title>
        <authorList>
            <person name="Nouioui I."/>
        </authorList>
    </citation>
    <scope>NUCLEOTIDE SEQUENCE [LARGE SCALE GENOMIC DNA]</scope>
    <source>
        <strain evidence="7">DSM 44917</strain>
    </source>
</reference>
<dbReference type="RefSeq" id="WP_311633102.1">
    <property type="nucleotide sequence ID" value="NZ_JAVREN010000056.1"/>
</dbReference>
<organism evidence="6 7">
    <name type="scientific">Streptomyces boetiae</name>
    <dbReference type="NCBI Taxonomy" id="3075541"/>
    <lineage>
        <taxon>Bacteria</taxon>
        <taxon>Bacillati</taxon>
        <taxon>Actinomycetota</taxon>
        <taxon>Actinomycetes</taxon>
        <taxon>Kitasatosporales</taxon>
        <taxon>Streptomycetaceae</taxon>
        <taxon>Streptomyces</taxon>
    </lineage>
</organism>
<evidence type="ECO:0000256" key="5">
    <source>
        <dbReference type="RuleBase" id="RU364048"/>
    </source>
</evidence>
<keyword evidence="7" id="KW-1185">Reference proteome</keyword>
<dbReference type="Pfam" id="PF03055">
    <property type="entry name" value="RPE65"/>
    <property type="match status" value="1"/>
</dbReference>
<protein>
    <recommendedName>
        <fullName evidence="5">Dioxygenase</fullName>
        <ecNumber evidence="5">1.13.11.-</ecNumber>
    </recommendedName>
</protein>
<evidence type="ECO:0000256" key="3">
    <source>
        <dbReference type="ARBA" id="ARBA00023002"/>
    </source>
</evidence>
<evidence type="ECO:0000313" key="7">
    <source>
        <dbReference type="Proteomes" id="UP001183388"/>
    </source>
</evidence>
<evidence type="ECO:0000313" key="6">
    <source>
        <dbReference type="EMBL" id="MDT0310132.1"/>
    </source>
</evidence>
<evidence type="ECO:0000256" key="1">
    <source>
        <dbReference type="ARBA" id="ARBA00006787"/>
    </source>
</evidence>
<gene>
    <name evidence="6" type="ORF">RM780_24715</name>
</gene>
<comment type="caution">
    <text evidence="6">The sequence shown here is derived from an EMBL/GenBank/DDBJ whole genome shotgun (WGS) entry which is preliminary data.</text>
</comment>
<dbReference type="InterPro" id="IPR004294">
    <property type="entry name" value="Carotenoid_Oase"/>
</dbReference>
<keyword evidence="2 5" id="KW-0479">Metal-binding</keyword>
<evidence type="ECO:0000256" key="4">
    <source>
        <dbReference type="ARBA" id="ARBA00023004"/>
    </source>
</evidence>
<evidence type="ECO:0000256" key="2">
    <source>
        <dbReference type="ARBA" id="ARBA00022723"/>
    </source>
</evidence>
<proteinExistence type="inferred from homology"/>